<feature type="transmembrane region" description="Helical" evidence="1">
    <location>
        <begin position="303"/>
        <end position="328"/>
    </location>
</feature>
<keyword evidence="1" id="KW-0472">Membrane</keyword>
<name>A0A3G5ACM4_9VIRU</name>
<accession>A0A3G5ACM4</accession>
<proteinExistence type="predicted"/>
<keyword evidence="1" id="KW-1133">Transmembrane helix</keyword>
<keyword evidence="1" id="KW-0812">Transmembrane</keyword>
<feature type="transmembrane region" description="Helical" evidence="1">
    <location>
        <begin position="16"/>
        <end position="43"/>
    </location>
</feature>
<dbReference type="EMBL" id="MK072405">
    <property type="protein sequence ID" value="AYV84354.1"/>
    <property type="molecule type" value="Genomic_DNA"/>
</dbReference>
<protein>
    <submittedName>
        <fullName evidence="2">Uncharacterized protein</fullName>
    </submittedName>
</protein>
<reference evidence="2" key="1">
    <citation type="submission" date="2018-10" db="EMBL/GenBank/DDBJ databases">
        <title>Hidden diversity of soil giant viruses.</title>
        <authorList>
            <person name="Schulz F."/>
            <person name="Alteio L."/>
            <person name="Goudeau D."/>
            <person name="Ryan E.M."/>
            <person name="Malmstrom R.R."/>
            <person name="Blanchard J."/>
            <person name="Woyke T."/>
        </authorList>
    </citation>
    <scope>NUCLEOTIDE SEQUENCE</scope>
    <source>
        <strain evidence="2">HYV1</strain>
    </source>
</reference>
<organism evidence="2">
    <name type="scientific">Hyperionvirus sp</name>
    <dbReference type="NCBI Taxonomy" id="2487770"/>
    <lineage>
        <taxon>Viruses</taxon>
        <taxon>Varidnaviria</taxon>
        <taxon>Bamfordvirae</taxon>
        <taxon>Nucleocytoviricota</taxon>
        <taxon>Megaviricetes</taxon>
        <taxon>Imitervirales</taxon>
        <taxon>Mimiviridae</taxon>
        <taxon>Klosneuvirinae</taxon>
    </lineage>
</organism>
<evidence type="ECO:0000313" key="2">
    <source>
        <dbReference type="EMBL" id="AYV84354.1"/>
    </source>
</evidence>
<evidence type="ECO:0000256" key="1">
    <source>
        <dbReference type="SAM" id="Phobius"/>
    </source>
</evidence>
<sequence>MCLGCFKEKIRCSWELNLWTFLGSGQLVISMGLIICGIVFLSLGVPQFMGSNVGLVPTVEYFVAWQYGKYEEIGAITAPEFVVDSIPGVNNTLMMCDNITAELLDGNYTDRQCLKSVCVEQGGCHPCNYICESSVCLVKEQQETCVSEMALIGCTVTYTAKTVYVCPNYPTKVIADCLQECSDMLCAGYGSCDCTNCTQMGLRVFNFAINTLATIVGQFRYLVNGEVFNSSQLYSFACSNANDPFCGVNQLILVPQMNLRGHSVEKNCWWQGCISTIDPLTIYYNINDPTQTVGGLTSNSDSVAMICVGCIEILGGLILLTFLCCACCKKLPNE</sequence>
<gene>
    <name evidence="2" type="ORF">Hyperionvirus23_21</name>
</gene>